<dbReference type="Proteomes" id="UP000261032">
    <property type="component" value="Unassembled WGS sequence"/>
</dbReference>
<sequence length="172" mass="20147">MSVHENLIEISKSLENLEETGIYDVEKYSCSLKHLTNQLEYFYCHLVKENGRDIDSTYYHLSNRPQVHQLAYFNIGRGFPKELMDGHWCYILKDLGYKMLIIPCTSIKGTSANPEFEMDIEVMMSGVKTKSRLQLSEIRCVDMQRLDLRKTFCDVLSSHDDIIKYVKEHLLK</sequence>
<evidence type="ECO:0008006" key="4">
    <source>
        <dbReference type="Google" id="ProtNLM"/>
    </source>
</evidence>
<proteinExistence type="predicted"/>
<dbReference type="EMBL" id="JAQLKE010000007">
    <property type="protein sequence ID" value="MDB7083340.1"/>
    <property type="molecule type" value="Genomic_DNA"/>
</dbReference>
<reference evidence="1" key="2">
    <citation type="submission" date="2023-01" db="EMBL/GenBank/DDBJ databases">
        <title>Human gut microbiome strain richness.</title>
        <authorList>
            <person name="Chen-Liaw A."/>
        </authorList>
    </citation>
    <scope>NUCLEOTIDE SEQUENCE</scope>
    <source>
        <strain evidence="1">1001217st2_G6_1001217B_191108</strain>
    </source>
</reference>
<dbReference type="RefSeq" id="WP_003537905.1">
    <property type="nucleotide sequence ID" value="NZ_AP031443.1"/>
</dbReference>
<comment type="caution">
    <text evidence="2">The sequence shown here is derived from an EMBL/GenBank/DDBJ whole genome shotgun (WGS) entry which is preliminary data.</text>
</comment>
<dbReference type="Proteomes" id="UP001211987">
    <property type="component" value="Unassembled WGS sequence"/>
</dbReference>
<gene>
    <name evidence="2" type="ORF">DXB93_11440</name>
    <name evidence="1" type="ORF">PM738_05980</name>
</gene>
<evidence type="ECO:0000313" key="3">
    <source>
        <dbReference type="Proteomes" id="UP000261032"/>
    </source>
</evidence>
<accession>A0A3E3EDH1</accession>
<protein>
    <recommendedName>
        <fullName evidence="4">Type II toxin-antitoxin system PemK/MazF family toxin</fullName>
    </recommendedName>
</protein>
<evidence type="ECO:0000313" key="2">
    <source>
        <dbReference type="EMBL" id="RGD84297.1"/>
    </source>
</evidence>
<dbReference type="EMBL" id="QUSL01000018">
    <property type="protein sequence ID" value="RGD84297.1"/>
    <property type="molecule type" value="Genomic_DNA"/>
</dbReference>
<name>A0A3E3EDH1_9FIRM</name>
<organism evidence="2 3">
    <name type="scientific">Thomasclavelia ramosa</name>
    <dbReference type="NCBI Taxonomy" id="1547"/>
    <lineage>
        <taxon>Bacteria</taxon>
        <taxon>Bacillati</taxon>
        <taxon>Bacillota</taxon>
        <taxon>Erysipelotrichia</taxon>
        <taxon>Erysipelotrichales</taxon>
        <taxon>Coprobacillaceae</taxon>
        <taxon>Thomasclavelia</taxon>
    </lineage>
</organism>
<dbReference type="AlphaFoldDB" id="A0A3E3EDH1"/>
<dbReference type="GeneID" id="64196162"/>
<evidence type="ECO:0000313" key="1">
    <source>
        <dbReference type="EMBL" id="MDB7083340.1"/>
    </source>
</evidence>
<reference evidence="2 3" key="1">
    <citation type="submission" date="2018-08" db="EMBL/GenBank/DDBJ databases">
        <title>A genome reference for cultivated species of the human gut microbiota.</title>
        <authorList>
            <person name="Zou Y."/>
            <person name="Xue W."/>
            <person name="Luo G."/>
        </authorList>
    </citation>
    <scope>NUCLEOTIDE SEQUENCE [LARGE SCALE GENOMIC DNA]</scope>
    <source>
        <strain evidence="2 3">OM06-4</strain>
    </source>
</reference>